<dbReference type="InterPro" id="IPR011992">
    <property type="entry name" value="EF-hand-dom_pair"/>
</dbReference>
<keyword evidence="4" id="KW-1185">Reference proteome</keyword>
<protein>
    <submittedName>
        <fullName evidence="3">EF-hand domain-containing protein</fullName>
    </submittedName>
</protein>
<dbReference type="Gene3D" id="1.10.238.10">
    <property type="entry name" value="EF-hand"/>
    <property type="match status" value="2"/>
</dbReference>
<dbReference type="PROSITE" id="PS00018">
    <property type="entry name" value="EF_HAND_1"/>
    <property type="match status" value="1"/>
</dbReference>
<dbReference type="PROSITE" id="PS50222">
    <property type="entry name" value="EF_HAND_2"/>
    <property type="match status" value="1"/>
</dbReference>
<dbReference type="Pfam" id="PF13202">
    <property type="entry name" value="EF-hand_5"/>
    <property type="match status" value="2"/>
</dbReference>
<dbReference type="InterPro" id="IPR002048">
    <property type="entry name" value="EF_hand_dom"/>
</dbReference>
<evidence type="ECO:0000256" key="1">
    <source>
        <dbReference type="SAM" id="MobiDB-lite"/>
    </source>
</evidence>
<dbReference type="EMBL" id="CP060695">
    <property type="protein sequence ID" value="QNM86606.1"/>
    <property type="molecule type" value="Genomic_DNA"/>
</dbReference>
<dbReference type="Proteomes" id="UP000515808">
    <property type="component" value="Chromosome"/>
</dbReference>
<evidence type="ECO:0000313" key="3">
    <source>
        <dbReference type="EMBL" id="QNM86606.1"/>
    </source>
</evidence>
<feature type="compositionally biased region" description="Basic and acidic residues" evidence="1">
    <location>
        <begin position="50"/>
        <end position="59"/>
    </location>
</feature>
<sequence length="97" mass="10693">MKRNTIILGALIVVSSIIISCKSSEETSKGKRGGERKSISAIFSEMDANKDGKLSKNEAKGPLAKDFSKIDTNNDGFISKEELENAPKPERNRRPRN</sequence>
<dbReference type="SUPFAM" id="SSF47473">
    <property type="entry name" value="EF-hand"/>
    <property type="match status" value="1"/>
</dbReference>
<feature type="region of interest" description="Disordered" evidence="1">
    <location>
        <begin position="50"/>
        <end position="97"/>
    </location>
</feature>
<proteinExistence type="predicted"/>
<accession>A0A7G9LDA7</accession>
<dbReference type="PROSITE" id="PS51257">
    <property type="entry name" value="PROKAR_LIPOPROTEIN"/>
    <property type="match status" value="1"/>
</dbReference>
<dbReference type="GO" id="GO:0005509">
    <property type="term" value="F:calcium ion binding"/>
    <property type="evidence" value="ECO:0007669"/>
    <property type="project" value="InterPro"/>
</dbReference>
<feature type="compositionally biased region" description="Basic and acidic residues" evidence="1">
    <location>
        <begin position="78"/>
        <end position="97"/>
    </location>
</feature>
<reference evidence="3 4" key="1">
    <citation type="submission" date="2020-08" db="EMBL/GenBank/DDBJ databases">
        <title>Polaribacter sp. L12M9 isolated from gut of the Korean scallop.</title>
        <authorList>
            <person name="Jeong Y.S."/>
        </authorList>
    </citation>
    <scope>NUCLEOTIDE SEQUENCE [LARGE SCALE GENOMIC DNA]</scope>
    <source>
        <strain evidence="3 4">L12M9</strain>
    </source>
</reference>
<organism evidence="3 4">
    <name type="scientific">Polaribacter pectinis</name>
    <dbReference type="NCBI Taxonomy" id="2738844"/>
    <lineage>
        <taxon>Bacteria</taxon>
        <taxon>Pseudomonadati</taxon>
        <taxon>Bacteroidota</taxon>
        <taxon>Flavobacteriia</taxon>
        <taxon>Flavobacteriales</taxon>
        <taxon>Flavobacteriaceae</taxon>
    </lineage>
</organism>
<dbReference type="InterPro" id="IPR018247">
    <property type="entry name" value="EF_Hand_1_Ca_BS"/>
</dbReference>
<dbReference type="AlphaFoldDB" id="A0A7G9LDA7"/>
<evidence type="ECO:0000313" key="4">
    <source>
        <dbReference type="Proteomes" id="UP000515808"/>
    </source>
</evidence>
<dbReference type="KEGG" id="ppec:H9W90_05660"/>
<name>A0A7G9LDA7_9FLAO</name>
<feature type="domain" description="EF-hand" evidence="2">
    <location>
        <begin position="58"/>
        <end position="93"/>
    </location>
</feature>
<dbReference type="RefSeq" id="WP_187483483.1">
    <property type="nucleotide sequence ID" value="NZ_CP060695.1"/>
</dbReference>
<evidence type="ECO:0000259" key="2">
    <source>
        <dbReference type="PROSITE" id="PS50222"/>
    </source>
</evidence>
<gene>
    <name evidence="3" type="ORF">H9W90_05660</name>
</gene>